<reference evidence="6 7" key="1">
    <citation type="submission" date="2021-10" db="EMBL/GenBank/DDBJ databases">
        <authorList>
            <person name="Grouzdev D.S."/>
            <person name="Pantiukh K.S."/>
            <person name="Krutkina M.S."/>
        </authorList>
    </citation>
    <scope>NUCLEOTIDE SEQUENCE [LARGE SCALE GENOMIC DNA]</scope>
    <source>
        <strain evidence="6 7">Z-7514</strain>
    </source>
</reference>
<evidence type="ECO:0000256" key="4">
    <source>
        <dbReference type="RuleBase" id="RU004514"/>
    </source>
</evidence>
<keyword evidence="7" id="KW-1185">Reference proteome</keyword>
<comment type="similarity">
    <text evidence="2 4">Belongs to the pyridoxal phosphate-binding protein YggS/PROSC family.</text>
</comment>
<dbReference type="FunFam" id="3.20.20.10:FF:000018">
    <property type="entry name" value="Pyridoxal phosphate homeostasis protein"/>
    <property type="match status" value="1"/>
</dbReference>
<dbReference type="CDD" id="cd00635">
    <property type="entry name" value="PLPDE_III_YBL036c_like"/>
    <property type="match status" value="1"/>
</dbReference>
<dbReference type="PROSITE" id="PS01211">
    <property type="entry name" value="UPF0001"/>
    <property type="match status" value="1"/>
</dbReference>
<dbReference type="Proteomes" id="UP001199296">
    <property type="component" value="Unassembled WGS sequence"/>
</dbReference>
<comment type="caution">
    <text evidence="6">The sequence shown here is derived from an EMBL/GenBank/DDBJ whole genome shotgun (WGS) entry which is preliminary data.</text>
</comment>
<dbReference type="PIRSF" id="PIRSF004848">
    <property type="entry name" value="YBL036c_PLPDEIII"/>
    <property type="match status" value="1"/>
</dbReference>
<dbReference type="Pfam" id="PF01168">
    <property type="entry name" value="Ala_racemase_N"/>
    <property type="match status" value="1"/>
</dbReference>
<dbReference type="SUPFAM" id="SSF51419">
    <property type="entry name" value="PLP-binding barrel"/>
    <property type="match status" value="1"/>
</dbReference>
<dbReference type="InterPro" id="IPR011078">
    <property type="entry name" value="PyrdxlP_homeostasis"/>
</dbReference>
<dbReference type="EMBL" id="JAJFAT010000006">
    <property type="protein sequence ID" value="MCC3144754.1"/>
    <property type="molecule type" value="Genomic_DNA"/>
</dbReference>
<gene>
    <name evidence="6" type="ORF">LJ207_05355</name>
</gene>
<keyword evidence="1 2" id="KW-0663">Pyridoxal phosphate</keyword>
<proteinExistence type="inferred from homology"/>
<feature type="domain" description="Alanine racemase N-terminal" evidence="5">
    <location>
        <begin position="10"/>
        <end position="232"/>
    </location>
</feature>
<evidence type="ECO:0000256" key="1">
    <source>
        <dbReference type="ARBA" id="ARBA00022898"/>
    </source>
</evidence>
<evidence type="ECO:0000256" key="3">
    <source>
        <dbReference type="PIRSR" id="PIRSR004848-1"/>
    </source>
</evidence>
<comment type="cofactor">
    <cofactor evidence="3">
        <name>pyridoxal 5'-phosphate</name>
        <dbReference type="ChEBI" id="CHEBI:597326"/>
    </cofactor>
</comment>
<protein>
    <recommendedName>
        <fullName evidence="2">Pyridoxal phosphate homeostasis protein</fullName>
        <shortName evidence="2">PLP homeostasis protein</shortName>
    </recommendedName>
</protein>
<dbReference type="RefSeq" id="WP_229344829.1">
    <property type="nucleotide sequence ID" value="NZ_JAJFAT010000006.1"/>
</dbReference>
<organism evidence="6 7">
    <name type="scientific">Halanaerobium polyolivorans</name>
    <dbReference type="NCBI Taxonomy" id="2886943"/>
    <lineage>
        <taxon>Bacteria</taxon>
        <taxon>Bacillati</taxon>
        <taxon>Bacillota</taxon>
        <taxon>Clostridia</taxon>
        <taxon>Halanaerobiales</taxon>
        <taxon>Halanaerobiaceae</taxon>
        <taxon>Halanaerobium</taxon>
    </lineage>
</organism>
<name>A0AAW4WZA1_9FIRM</name>
<evidence type="ECO:0000313" key="7">
    <source>
        <dbReference type="Proteomes" id="UP001199296"/>
    </source>
</evidence>
<dbReference type="PANTHER" id="PTHR10146">
    <property type="entry name" value="PROLINE SYNTHETASE CO-TRANSCRIBED BACTERIAL HOMOLOG PROTEIN"/>
    <property type="match status" value="1"/>
</dbReference>
<dbReference type="HAMAP" id="MF_02087">
    <property type="entry name" value="PLP_homeostasis"/>
    <property type="match status" value="1"/>
</dbReference>
<evidence type="ECO:0000259" key="5">
    <source>
        <dbReference type="Pfam" id="PF01168"/>
    </source>
</evidence>
<dbReference type="AlphaFoldDB" id="A0AAW4WZA1"/>
<dbReference type="NCBIfam" id="TIGR00044">
    <property type="entry name" value="YggS family pyridoxal phosphate-dependent enzyme"/>
    <property type="match status" value="1"/>
</dbReference>
<evidence type="ECO:0000313" key="6">
    <source>
        <dbReference type="EMBL" id="MCC3144754.1"/>
    </source>
</evidence>
<comment type="function">
    <text evidence="2">Pyridoxal 5'-phosphate (PLP)-binding protein, which is involved in PLP homeostasis.</text>
</comment>
<accession>A0AAW4WZA1</accession>
<sequence>MSEANIVENYQEIDEKIRKAAERSGRKREDVKLLAVSKTQSAAEIKALKELGVPFFGENRVQELEEKDAELKSDDIVIDWHFVGHLQRNKVKYLMRMQNCKMIESIDSFRLAKEVNKRAKKNERIIPVLIQINIAEDDNKFGIKAENAEDFLQKIIKFENLEVKGLMTILPYLDEEESLRSYFKELKKLFDHLSQNVKKLSELSMGMTNDYQIAIEEGATIVRIGRALFGEREY</sequence>
<feature type="modified residue" description="N6-(pyridoxal phosphate)lysine" evidence="2 3">
    <location>
        <position position="38"/>
    </location>
</feature>
<evidence type="ECO:0000256" key="2">
    <source>
        <dbReference type="HAMAP-Rule" id="MF_02087"/>
    </source>
</evidence>
<dbReference type="Gene3D" id="3.20.20.10">
    <property type="entry name" value="Alanine racemase"/>
    <property type="match status" value="1"/>
</dbReference>
<dbReference type="PANTHER" id="PTHR10146:SF14">
    <property type="entry name" value="PYRIDOXAL PHOSPHATE HOMEOSTASIS PROTEIN"/>
    <property type="match status" value="1"/>
</dbReference>
<dbReference type="GO" id="GO:0030170">
    <property type="term" value="F:pyridoxal phosphate binding"/>
    <property type="evidence" value="ECO:0007669"/>
    <property type="project" value="UniProtKB-UniRule"/>
</dbReference>
<dbReference type="InterPro" id="IPR001608">
    <property type="entry name" value="Ala_racemase_N"/>
</dbReference>
<dbReference type="InterPro" id="IPR029066">
    <property type="entry name" value="PLP-binding_barrel"/>
</dbReference>